<dbReference type="Proteomes" id="UP001429354">
    <property type="component" value="Unassembled WGS sequence"/>
</dbReference>
<name>A0ABX0AKQ2_9GAMM</name>
<evidence type="ECO:0000313" key="2">
    <source>
        <dbReference type="Proteomes" id="UP001429354"/>
    </source>
</evidence>
<reference evidence="1 2" key="1">
    <citation type="submission" date="2018-07" db="EMBL/GenBank/DDBJ databases">
        <title>Whole genome Sequencing of Pseudoxanthomonas gei KCTC 32298 (T).</title>
        <authorList>
            <person name="Kumar S."/>
            <person name="Bansal K."/>
            <person name="Kaur A."/>
            <person name="Patil P."/>
            <person name="Sharma S."/>
            <person name="Patil P.B."/>
        </authorList>
    </citation>
    <scope>NUCLEOTIDE SEQUENCE [LARGE SCALE GENOMIC DNA]</scope>
    <source>
        <strain evidence="1 2">KCTC 32298</strain>
    </source>
</reference>
<sequence>MQPETCAAEAAMVVDIRAELAYWKTAYRASGFHAGNRSFADYLPSLKFAYDAYFLYSRQPLALLLPALQHKYAEALPARARLEWPRMTRVIVAVWLRLMRGGPHDAAAKTWHPSPGAERKTAFRLSRTVARLQNISTRDSAVPQVQAAPGAEDS</sequence>
<keyword evidence="2" id="KW-1185">Reference proteome</keyword>
<proteinExistence type="predicted"/>
<organism evidence="1 2">
    <name type="scientific">Pseudoxanthomonas gei</name>
    <dbReference type="NCBI Taxonomy" id="1383030"/>
    <lineage>
        <taxon>Bacteria</taxon>
        <taxon>Pseudomonadati</taxon>
        <taxon>Pseudomonadota</taxon>
        <taxon>Gammaproteobacteria</taxon>
        <taxon>Lysobacterales</taxon>
        <taxon>Lysobacteraceae</taxon>
        <taxon>Pseudoxanthomonas</taxon>
    </lineage>
</organism>
<comment type="caution">
    <text evidence="1">The sequence shown here is derived from an EMBL/GenBank/DDBJ whole genome shotgun (WGS) entry which is preliminary data.</text>
</comment>
<gene>
    <name evidence="1" type="ORF">DT603_13325</name>
</gene>
<protein>
    <submittedName>
        <fullName evidence="1">Uncharacterized protein</fullName>
    </submittedName>
</protein>
<evidence type="ECO:0000313" key="1">
    <source>
        <dbReference type="EMBL" id="NDK39819.1"/>
    </source>
</evidence>
<accession>A0ABX0AKQ2</accession>
<dbReference type="EMBL" id="QOVG01000009">
    <property type="protein sequence ID" value="NDK39819.1"/>
    <property type="molecule type" value="Genomic_DNA"/>
</dbReference>